<reference evidence="1 2" key="1">
    <citation type="submission" date="2020-02" db="EMBL/GenBank/DDBJ databases">
        <title>Flavobacteriaceae Psychroflexus bacterium YR1-1, complete genome.</title>
        <authorList>
            <person name="Li Y."/>
            <person name="Wu S."/>
        </authorList>
    </citation>
    <scope>NUCLEOTIDE SEQUENCE [LARGE SCALE GENOMIC DNA]</scope>
    <source>
        <strain evidence="1 2">YR1-1</strain>
    </source>
</reference>
<keyword evidence="2" id="KW-1185">Reference proteome</keyword>
<accession>A0A6B3R4V2</accession>
<proteinExistence type="predicted"/>
<gene>
    <name evidence="1" type="ORF">G3567_08585</name>
</gene>
<sequence>MELKEKLVKKFQSAYNHFHGKNGVYTEIAYIDLPEKSLRRMAEPDNHYSLFLSNEFRKHVILTKNIVSDLGNQLTACFTEDEKLSLLRSEYKECAKEISKNPLYRPELEIINQINFNQEPFLLLSTFKSLFYTADITTCRDYFLKDKPKGEVKPSQMSNASVMLCDFEYYHEKNLKIFDAFLKQNLRVKFVSSLLEFENVKPYLLYFNNYFGYQVIKQFKRIYGKEKYGPSELKRLRELIEKEYHKNEPLGRKKTTDSDYLKVMNDILDSNVSSLNGITAAKKPNIKSVFKKCIKICKSDI</sequence>
<evidence type="ECO:0000313" key="2">
    <source>
        <dbReference type="Proteomes" id="UP000478505"/>
    </source>
</evidence>
<dbReference type="EMBL" id="JAAIKD010000004">
    <property type="protein sequence ID" value="NEV94197.1"/>
    <property type="molecule type" value="Genomic_DNA"/>
</dbReference>
<organism evidence="1 2">
    <name type="scientific">Psychroflexus aurantiacus</name>
    <dbReference type="NCBI Taxonomy" id="2709310"/>
    <lineage>
        <taxon>Bacteria</taxon>
        <taxon>Pseudomonadati</taxon>
        <taxon>Bacteroidota</taxon>
        <taxon>Flavobacteriia</taxon>
        <taxon>Flavobacteriales</taxon>
        <taxon>Flavobacteriaceae</taxon>
        <taxon>Psychroflexus</taxon>
    </lineage>
</organism>
<dbReference type="RefSeq" id="WP_164004919.1">
    <property type="nucleotide sequence ID" value="NZ_JAAIKD010000004.1"/>
</dbReference>
<comment type="caution">
    <text evidence="1">The sequence shown here is derived from an EMBL/GenBank/DDBJ whole genome shotgun (WGS) entry which is preliminary data.</text>
</comment>
<dbReference type="Proteomes" id="UP000478505">
    <property type="component" value="Unassembled WGS sequence"/>
</dbReference>
<name>A0A6B3R4V2_9FLAO</name>
<evidence type="ECO:0000313" key="1">
    <source>
        <dbReference type="EMBL" id="NEV94197.1"/>
    </source>
</evidence>
<dbReference type="AlphaFoldDB" id="A0A6B3R4V2"/>
<protein>
    <submittedName>
        <fullName evidence="1">Uncharacterized protein</fullName>
    </submittedName>
</protein>